<organism evidence="6 7">
    <name type="scientific">Aspergillus nomiae NRRL (strain ATCC 15546 / NRRL 13137 / CBS 260.88 / M93)</name>
    <dbReference type="NCBI Taxonomy" id="1509407"/>
    <lineage>
        <taxon>Eukaryota</taxon>
        <taxon>Fungi</taxon>
        <taxon>Dikarya</taxon>
        <taxon>Ascomycota</taxon>
        <taxon>Pezizomycotina</taxon>
        <taxon>Eurotiomycetes</taxon>
        <taxon>Eurotiomycetidae</taxon>
        <taxon>Eurotiales</taxon>
        <taxon>Aspergillaceae</taxon>
        <taxon>Aspergillus</taxon>
        <taxon>Aspergillus subgen. Circumdati</taxon>
    </lineage>
</organism>
<keyword evidence="4" id="KW-0472">Membrane</keyword>
<dbReference type="InterPro" id="IPR015915">
    <property type="entry name" value="Kelch-typ_b-propeller"/>
</dbReference>
<feature type="region of interest" description="Disordered" evidence="3">
    <location>
        <begin position="451"/>
        <end position="472"/>
    </location>
</feature>
<dbReference type="STRING" id="1509407.A0A0L1J0W5"/>
<proteinExistence type="predicted"/>
<feature type="region of interest" description="Disordered" evidence="3">
    <location>
        <begin position="524"/>
        <end position="551"/>
    </location>
</feature>
<feature type="compositionally biased region" description="Low complexity" evidence="3">
    <location>
        <begin position="454"/>
        <end position="472"/>
    </location>
</feature>
<keyword evidence="4" id="KW-1133">Transmembrane helix</keyword>
<evidence type="ECO:0000313" key="6">
    <source>
        <dbReference type="EMBL" id="KNG85402.1"/>
    </source>
</evidence>
<dbReference type="InterPro" id="IPR011043">
    <property type="entry name" value="Gal_Oxase/kelch_b-propeller"/>
</dbReference>
<name>A0A0L1J0W5_ASPN3</name>
<feature type="signal peptide" evidence="5">
    <location>
        <begin position="1"/>
        <end position="20"/>
    </location>
</feature>
<gene>
    <name evidence="6" type="ORF">ANOM_007109</name>
</gene>
<dbReference type="Proteomes" id="UP000037505">
    <property type="component" value="Unassembled WGS sequence"/>
</dbReference>
<keyword evidence="7" id="KW-1185">Reference proteome</keyword>
<sequence length="572" mass="61409">MAGVVLFTLFLFTITQYALAAETNCSRIFHSAVVSNGKIYIDGGEMHTRWPNDTITTKPIDDLETIDLTKSWVNSDSDLYTYIPKPLANHTAIYLDEGAAWSDGENLFFYGGYVSGVDGPSVPPLGTWKYNIVSNEWTHSGFSGAALVRLCQGGAVQSSNKAYYLGGSLNPGGNPSFAGTEGADVYMDPGLITLDMDTLQWTNASTADMNEWGTIGDGYTSLLESAGDEGVIVAFGGYKYPVGQTLSYLAYRQNETIHRNSMEMVRVYDIAEQKWYTQQTSGDIPGWRMSGCTVVAPAQDLSSYSIYVFGGMANTTAQSDGNVYVLSVPSFRWIRATDDNSIRIKHKCVRPQNNTMIVVGGNTPVTDREYDPLPQNCDSATFANGIASSTSTLSRGCLTIMQVTAMRIRSLLRCLTSLVGGIETGGATVVSPESGFNSTSMEDLFKKRNNVADSGTSSTSTPSTTGQSSGASKSLSGGGIAGVVVGCVAGVGLIAGLAWFLTLRHRKAKAASSSRLAWQSDASAIPPLDQSPRKELYGSGPEVYEMGTRDQPRFEMPAENILAEMPAEGIKR</sequence>
<evidence type="ECO:0000256" key="2">
    <source>
        <dbReference type="ARBA" id="ARBA00022737"/>
    </source>
</evidence>
<feature type="transmembrane region" description="Helical" evidence="4">
    <location>
        <begin position="479"/>
        <end position="501"/>
    </location>
</feature>
<dbReference type="SUPFAM" id="SSF50965">
    <property type="entry name" value="Galactose oxidase, central domain"/>
    <property type="match status" value="1"/>
</dbReference>
<accession>A0A0L1J0W5</accession>
<dbReference type="PANTHER" id="PTHR46228:SF2">
    <property type="entry name" value="KELCH REPEAT PROTEIN (AFU_ORTHOLOGUE AFUA_4G14350)"/>
    <property type="match status" value="1"/>
</dbReference>
<feature type="chain" id="PRO_5005553063" evidence="5">
    <location>
        <begin position="21"/>
        <end position="572"/>
    </location>
</feature>
<dbReference type="Gene3D" id="2.120.10.80">
    <property type="entry name" value="Kelch-type beta propeller"/>
    <property type="match status" value="2"/>
</dbReference>
<evidence type="ECO:0000256" key="3">
    <source>
        <dbReference type="SAM" id="MobiDB-lite"/>
    </source>
</evidence>
<evidence type="ECO:0000313" key="7">
    <source>
        <dbReference type="Proteomes" id="UP000037505"/>
    </source>
</evidence>
<dbReference type="OrthoDB" id="540004at2759"/>
<keyword evidence="2" id="KW-0677">Repeat</keyword>
<dbReference type="EMBL" id="JNOM01000158">
    <property type="protein sequence ID" value="KNG85402.1"/>
    <property type="molecule type" value="Genomic_DNA"/>
</dbReference>
<reference evidence="6 7" key="1">
    <citation type="submission" date="2014-06" db="EMBL/GenBank/DDBJ databases">
        <title>The Genome of the Aflatoxigenic Filamentous Fungus Aspergillus nomius.</title>
        <authorList>
            <person name="Moore M.G."/>
            <person name="Shannon B.M."/>
            <person name="Brian M.M."/>
        </authorList>
    </citation>
    <scope>NUCLEOTIDE SEQUENCE [LARGE SCALE GENOMIC DNA]</scope>
    <source>
        <strain evidence="6 7">NRRL 13137</strain>
    </source>
</reference>
<evidence type="ECO:0000256" key="1">
    <source>
        <dbReference type="ARBA" id="ARBA00022441"/>
    </source>
</evidence>
<evidence type="ECO:0000256" key="5">
    <source>
        <dbReference type="SAM" id="SignalP"/>
    </source>
</evidence>
<protein>
    <submittedName>
        <fullName evidence="6">Kelch repeat protein</fullName>
    </submittedName>
</protein>
<dbReference type="SUPFAM" id="SSF117281">
    <property type="entry name" value="Kelch motif"/>
    <property type="match status" value="1"/>
</dbReference>
<keyword evidence="4" id="KW-0812">Transmembrane</keyword>
<evidence type="ECO:0000256" key="4">
    <source>
        <dbReference type="SAM" id="Phobius"/>
    </source>
</evidence>
<dbReference type="AlphaFoldDB" id="A0A0L1J0W5"/>
<dbReference type="PANTHER" id="PTHR46228">
    <property type="entry name" value="KELCH DOMAIN-CONTAINING PROTEIN"/>
    <property type="match status" value="1"/>
</dbReference>
<keyword evidence="1" id="KW-0880">Kelch repeat</keyword>
<keyword evidence="5" id="KW-0732">Signal</keyword>
<comment type="caution">
    <text evidence="6">The sequence shown here is derived from an EMBL/GenBank/DDBJ whole genome shotgun (WGS) entry which is preliminary data.</text>
</comment>
<dbReference type="GeneID" id="26808913"/>
<dbReference type="RefSeq" id="XP_015406325.1">
    <property type="nucleotide sequence ID" value="XM_015552365.1"/>
</dbReference>